<reference evidence="2 3" key="1">
    <citation type="submission" date="2024-03" db="EMBL/GenBank/DDBJ databases">
        <title>Adaptation during the transition from Ophiocordyceps entomopathogen to insect associate is accompanied by gene loss and intensified selection.</title>
        <authorList>
            <person name="Ward C.M."/>
            <person name="Onetto C.A."/>
            <person name="Borneman A.R."/>
        </authorList>
    </citation>
    <scope>NUCLEOTIDE SEQUENCE [LARGE SCALE GENOMIC DNA]</scope>
    <source>
        <strain evidence="2">AWRI1</strain>
        <tissue evidence="2">Single Adult Female</tissue>
    </source>
</reference>
<evidence type="ECO:0000256" key="1">
    <source>
        <dbReference type="SAM" id="MobiDB-lite"/>
    </source>
</evidence>
<evidence type="ECO:0000313" key="2">
    <source>
        <dbReference type="EMBL" id="KAK7575779.1"/>
    </source>
</evidence>
<dbReference type="EMBL" id="JBBCAQ010000036">
    <property type="protein sequence ID" value="KAK7575779.1"/>
    <property type="molecule type" value="Genomic_DNA"/>
</dbReference>
<sequence>MRYSHKIHACRQVIGASSSRIKLVVEEHLTKPCMRRTVDLGDGPGEDTTKTSELYLSQCPPTIIEGLSKELRQTTIFYIASNASPRSVELFSRHNVPGEKIKPVNVAYNLDVRSMEQEKQRAKLFPNILILAGKTRKSASAESAYQNKKKLINMLNQSPVRTPAALQRQLNQISERRRQKKLTETMRLTHGISMVERALIEFSQVKINIFGMSQIFKLAFSGAQKQDTKRCSRVELHFVGQHPFSTPQKTKHSLTSIQKKSLCDTASSHDTEHNLEPDPVNTSSPRPCYQQKVGLTWFEAEALQTALFSLWECPSSLNHPELTYYMGKTYQKFITMFSSMNVCAAKLTHKIHMCRLTLKHNFHNVELDISGYMFPRCRKHSFNFVSENVHIAAENQRTVAAFPCPPLKYKSILPTRLIISPILHYISSNLLPDSVLFYSRVNQHQNHLELKCHHDQMQISQLLVNDLRRCRLFFGRNPEGESPRIVSGYEDFYSDNVSNIDSTLGSVRMPSAIQRESENTEVIDDQDADEELSDDQELESDPDDTGGFVLVSLRSIRFISNRWFTEYAVISFYKIQREKLVYEKFIRMYASLDICQMTIRQRHELCFEVIQKYGFSMDHNPSNESINYPCVPREITLSRREAEDLGRQAFFMWQCLSSTDSHGHEHTFYVGKSYLKDAAILYKLTTFEGIEFIYPELVVSHINRHTLSDADLLTHVSAGTSSTTPRGLTRGR</sequence>
<comment type="caution">
    <text evidence="2">The sequence shown here is derived from an EMBL/GenBank/DDBJ whole genome shotgun (WGS) entry which is preliminary data.</text>
</comment>
<organism evidence="2 3">
    <name type="scientific">Parthenolecanium corni</name>
    <dbReference type="NCBI Taxonomy" id="536013"/>
    <lineage>
        <taxon>Eukaryota</taxon>
        <taxon>Metazoa</taxon>
        <taxon>Ecdysozoa</taxon>
        <taxon>Arthropoda</taxon>
        <taxon>Hexapoda</taxon>
        <taxon>Insecta</taxon>
        <taxon>Pterygota</taxon>
        <taxon>Neoptera</taxon>
        <taxon>Paraneoptera</taxon>
        <taxon>Hemiptera</taxon>
        <taxon>Sternorrhyncha</taxon>
        <taxon>Coccoidea</taxon>
        <taxon>Coccidae</taxon>
        <taxon>Parthenolecanium</taxon>
    </lineage>
</organism>
<accession>A0AAN9XZ47</accession>
<gene>
    <name evidence="2" type="ORF">V9T40_012065</name>
</gene>
<dbReference type="AlphaFoldDB" id="A0AAN9XZ47"/>
<protein>
    <submittedName>
        <fullName evidence="2">Uncharacterized protein</fullName>
    </submittedName>
</protein>
<feature type="region of interest" description="Disordered" evidence="1">
    <location>
        <begin position="515"/>
        <end position="543"/>
    </location>
</feature>
<dbReference type="Proteomes" id="UP001367676">
    <property type="component" value="Unassembled WGS sequence"/>
</dbReference>
<name>A0AAN9XZ47_9HEMI</name>
<evidence type="ECO:0000313" key="3">
    <source>
        <dbReference type="Proteomes" id="UP001367676"/>
    </source>
</evidence>
<proteinExistence type="predicted"/>
<feature type="compositionally biased region" description="Acidic residues" evidence="1">
    <location>
        <begin position="519"/>
        <end position="543"/>
    </location>
</feature>
<keyword evidence="3" id="KW-1185">Reference proteome</keyword>